<dbReference type="HAMAP" id="MF_01010">
    <property type="entry name" value="23SrRNA_methyltr_RlmD"/>
    <property type="match status" value="1"/>
</dbReference>
<evidence type="ECO:0000256" key="8">
    <source>
        <dbReference type="ARBA" id="ARBA00023014"/>
    </source>
</evidence>
<feature type="binding site" evidence="9">
    <location>
        <position position="87"/>
    </location>
    <ligand>
        <name>[4Fe-4S] cluster</name>
        <dbReference type="ChEBI" id="CHEBI:49883"/>
    </ligand>
</feature>
<evidence type="ECO:0000256" key="6">
    <source>
        <dbReference type="ARBA" id="ARBA00022723"/>
    </source>
</evidence>
<dbReference type="Gene3D" id="3.40.50.150">
    <property type="entry name" value="Vaccinia Virus protein VP39"/>
    <property type="match status" value="1"/>
</dbReference>
<feature type="binding site" evidence="9">
    <location>
        <position position="351"/>
    </location>
    <ligand>
        <name>S-adenosyl-L-methionine</name>
        <dbReference type="ChEBI" id="CHEBI:59789"/>
    </ligand>
</feature>
<evidence type="ECO:0000256" key="11">
    <source>
        <dbReference type="PROSITE-ProRule" id="PRU10015"/>
    </source>
</evidence>
<comment type="function">
    <text evidence="9">Catalyzes the formation of 5-methyl-uridine at position 1939 (m5U1939) in 23S rRNA.</text>
</comment>
<dbReference type="PANTHER" id="PTHR11061">
    <property type="entry name" value="RNA M5U METHYLTRANSFERASE"/>
    <property type="match status" value="1"/>
</dbReference>
<dbReference type="InterPro" id="IPR010280">
    <property type="entry name" value="U5_MeTrfase_fam"/>
</dbReference>
<evidence type="ECO:0000313" key="13">
    <source>
        <dbReference type="EMBL" id="ROO32764.1"/>
    </source>
</evidence>
<dbReference type="FunCoup" id="A0A423Q2B0">
    <property type="interactions" value="469"/>
</dbReference>
<dbReference type="EC" id="2.1.1.190" evidence="9"/>
<feature type="domain" description="TRAM" evidence="12">
    <location>
        <begin position="7"/>
        <end position="65"/>
    </location>
</feature>
<accession>A0A423Q2B0</accession>
<dbReference type="RefSeq" id="WP_123656696.1">
    <property type="nucleotide sequence ID" value="NZ_AYKG01000001.1"/>
</dbReference>
<evidence type="ECO:0000256" key="2">
    <source>
        <dbReference type="ARBA" id="ARBA00022552"/>
    </source>
</evidence>
<dbReference type="NCBIfam" id="NF009639">
    <property type="entry name" value="PRK13168.1"/>
    <property type="match status" value="1"/>
</dbReference>
<feature type="active site" description="Nucleophile" evidence="9 10">
    <location>
        <position position="398"/>
    </location>
</feature>
<feature type="binding site" evidence="9">
    <location>
        <position position="166"/>
    </location>
    <ligand>
        <name>[4Fe-4S] cluster</name>
        <dbReference type="ChEBI" id="CHEBI:49883"/>
    </ligand>
</feature>
<feature type="binding site" evidence="9 10">
    <location>
        <position position="303"/>
    </location>
    <ligand>
        <name>S-adenosyl-L-methionine</name>
        <dbReference type="ChEBI" id="CHEBI:59789"/>
    </ligand>
</feature>
<feature type="active site" evidence="11">
    <location>
        <position position="398"/>
    </location>
</feature>
<evidence type="ECO:0000256" key="9">
    <source>
        <dbReference type="HAMAP-Rule" id="MF_01010"/>
    </source>
</evidence>
<dbReference type="GO" id="GO:0051539">
    <property type="term" value="F:4 iron, 4 sulfur cluster binding"/>
    <property type="evidence" value="ECO:0007669"/>
    <property type="project" value="UniProtKB-KW"/>
</dbReference>
<keyword evidence="14" id="KW-1185">Reference proteome</keyword>
<dbReference type="GO" id="GO:0070041">
    <property type="term" value="F:rRNA (uridine-C5-)-methyltransferase activity"/>
    <property type="evidence" value="ECO:0007669"/>
    <property type="project" value="UniProtKB-UniRule"/>
</dbReference>
<gene>
    <name evidence="9" type="primary">rlmD</name>
    <name evidence="13" type="ORF">SAJA_00525</name>
</gene>
<feature type="binding site" evidence="9">
    <location>
        <position position="308"/>
    </location>
    <ligand>
        <name>S-adenosyl-L-methionine</name>
        <dbReference type="ChEBI" id="CHEBI:59789"/>
    </ligand>
</feature>
<evidence type="ECO:0000313" key="14">
    <source>
        <dbReference type="Proteomes" id="UP000285310"/>
    </source>
</evidence>
<dbReference type="NCBIfam" id="TIGR00479">
    <property type="entry name" value="rumA"/>
    <property type="match status" value="1"/>
</dbReference>
<dbReference type="EMBL" id="AYKG01000001">
    <property type="protein sequence ID" value="ROO32764.1"/>
    <property type="molecule type" value="Genomic_DNA"/>
</dbReference>
<name>A0A423Q2B0_9GAMM</name>
<keyword evidence="6 9" id="KW-0479">Metal-binding</keyword>
<dbReference type="PANTHER" id="PTHR11061:SF49">
    <property type="entry name" value="23S RRNA (URACIL(1939)-C(5))-METHYLTRANSFERASE RLMD"/>
    <property type="match status" value="1"/>
</dbReference>
<feature type="binding site" evidence="9 10">
    <location>
        <position position="324"/>
    </location>
    <ligand>
        <name>S-adenosyl-L-methionine</name>
        <dbReference type="ChEBI" id="CHEBI:59789"/>
    </ligand>
</feature>
<dbReference type="Gene3D" id="2.40.50.1070">
    <property type="match status" value="1"/>
</dbReference>
<dbReference type="SUPFAM" id="SSF53335">
    <property type="entry name" value="S-adenosyl-L-methionine-dependent methyltransferases"/>
    <property type="match status" value="1"/>
</dbReference>
<reference evidence="13 14" key="1">
    <citation type="submission" date="2013-10" db="EMBL/GenBank/DDBJ databases">
        <title>Salinisphaera japonica YTM-1 Genome Sequencing.</title>
        <authorList>
            <person name="Lai Q."/>
            <person name="Li C."/>
            <person name="Shao Z."/>
        </authorList>
    </citation>
    <scope>NUCLEOTIDE SEQUENCE [LARGE SCALE GENOMIC DNA]</scope>
    <source>
        <strain evidence="13 14">YTM-1</strain>
    </source>
</reference>
<organism evidence="13 14">
    <name type="scientific">Salinisphaera japonica YTM-1</name>
    <dbReference type="NCBI Taxonomy" id="1209778"/>
    <lineage>
        <taxon>Bacteria</taxon>
        <taxon>Pseudomonadati</taxon>
        <taxon>Pseudomonadota</taxon>
        <taxon>Gammaproteobacteria</taxon>
        <taxon>Salinisphaerales</taxon>
        <taxon>Salinisphaeraceae</taxon>
        <taxon>Salinisphaera</taxon>
    </lineage>
</organism>
<dbReference type="InterPro" id="IPR012340">
    <property type="entry name" value="NA-bd_OB-fold"/>
</dbReference>
<dbReference type="PROSITE" id="PS51687">
    <property type="entry name" value="SAM_MT_RNA_M5U"/>
    <property type="match status" value="1"/>
</dbReference>
<dbReference type="OrthoDB" id="9804590at2"/>
<feature type="binding site" evidence="9">
    <location>
        <position position="84"/>
    </location>
    <ligand>
        <name>[4Fe-4S] cluster</name>
        <dbReference type="ChEBI" id="CHEBI:49883"/>
    </ligand>
</feature>
<evidence type="ECO:0000256" key="1">
    <source>
        <dbReference type="ARBA" id="ARBA00022485"/>
    </source>
</evidence>
<dbReference type="InterPro" id="IPR029063">
    <property type="entry name" value="SAM-dependent_MTases_sf"/>
</dbReference>
<dbReference type="Pfam" id="PF01938">
    <property type="entry name" value="TRAM"/>
    <property type="match status" value="1"/>
</dbReference>
<keyword evidence="8 9" id="KW-0411">Iron-sulfur</keyword>
<keyword evidence="7 9" id="KW-0408">Iron</keyword>
<comment type="catalytic activity">
    <reaction evidence="9">
        <text>uridine(1939) in 23S rRNA + S-adenosyl-L-methionine = 5-methyluridine(1939) in 23S rRNA + S-adenosyl-L-homocysteine + H(+)</text>
        <dbReference type="Rhea" id="RHEA:42908"/>
        <dbReference type="Rhea" id="RHEA-COMP:10278"/>
        <dbReference type="Rhea" id="RHEA-COMP:10279"/>
        <dbReference type="ChEBI" id="CHEBI:15378"/>
        <dbReference type="ChEBI" id="CHEBI:57856"/>
        <dbReference type="ChEBI" id="CHEBI:59789"/>
        <dbReference type="ChEBI" id="CHEBI:65315"/>
        <dbReference type="ChEBI" id="CHEBI:74447"/>
        <dbReference type="EC" id="2.1.1.190"/>
    </reaction>
</comment>
<dbReference type="Pfam" id="PF05958">
    <property type="entry name" value="tRNA_U5-meth_tr"/>
    <property type="match status" value="2"/>
</dbReference>
<proteinExistence type="inferred from homology"/>
<dbReference type="InParanoid" id="A0A423Q2B0"/>
<keyword evidence="1 9" id="KW-0004">4Fe-4S</keyword>
<dbReference type="PROSITE" id="PS01230">
    <property type="entry name" value="TRMA_1"/>
    <property type="match status" value="1"/>
</dbReference>
<dbReference type="GO" id="GO:0003723">
    <property type="term" value="F:RNA binding"/>
    <property type="evidence" value="ECO:0007669"/>
    <property type="project" value="InterPro"/>
</dbReference>
<dbReference type="Gene3D" id="2.40.50.140">
    <property type="entry name" value="Nucleic acid-binding proteins"/>
    <property type="match status" value="1"/>
</dbReference>
<evidence type="ECO:0000256" key="5">
    <source>
        <dbReference type="ARBA" id="ARBA00022691"/>
    </source>
</evidence>
<evidence type="ECO:0000259" key="12">
    <source>
        <dbReference type="PROSITE" id="PS50926"/>
    </source>
</evidence>
<feature type="binding site" evidence="9">
    <location>
        <position position="78"/>
    </location>
    <ligand>
        <name>[4Fe-4S] cluster</name>
        <dbReference type="ChEBI" id="CHEBI:49883"/>
    </ligand>
</feature>
<dbReference type="InterPro" id="IPR030390">
    <property type="entry name" value="MeTrfase_TrmA_AS"/>
</dbReference>
<feature type="binding site" evidence="9 10">
    <location>
        <position position="274"/>
    </location>
    <ligand>
        <name>S-adenosyl-L-methionine</name>
        <dbReference type="ChEBI" id="CHEBI:59789"/>
    </ligand>
</feature>
<dbReference type="Proteomes" id="UP000285310">
    <property type="component" value="Unassembled WGS sequence"/>
</dbReference>
<evidence type="ECO:0000256" key="3">
    <source>
        <dbReference type="ARBA" id="ARBA00022603"/>
    </source>
</evidence>
<dbReference type="InterPro" id="IPR001566">
    <property type="entry name" value="23S_rRNA_MeTrfase_RlmD"/>
</dbReference>
<keyword evidence="3 9" id="KW-0489">Methyltransferase</keyword>
<dbReference type="SUPFAM" id="SSF50249">
    <property type="entry name" value="Nucleic acid-binding proteins"/>
    <property type="match status" value="1"/>
</dbReference>
<feature type="binding site" evidence="9 10">
    <location>
        <position position="372"/>
    </location>
    <ligand>
        <name>S-adenosyl-L-methionine</name>
        <dbReference type="ChEBI" id="CHEBI:59789"/>
    </ligand>
</feature>
<dbReference type="CDD" id="cd02440">
    <property type="entry name" value="AdoMet_MTases"/>
    <property type="match status" value="1"/>
</dbReference>
<keyword evidence="4 9" id="KW-0808">Transferase</keyword>
<evidence type="ECO:0000256" key="10">
    <source>
        <dbReference type="PROSITE-ProRule" id="PRU01024"/>
    </source>
</evidence>
<protein>
    <recommendedName>
        <fullName evidence="9">23S rRNA (uracil(1939)-C(5))-methyltransferase RlmD</fullName>
        <ecNumber evidence="9">2.1.1.190</ecNumber>
    </recommendedName>
    <alternativeName>
        <fullName evidence="9">23S rRNA(m5U1939)-methyltransferase</fullName>
    </alternativeName>
</protein>
<dbReference type="GO" id="GO:0005506">
    <property type="term" value="F:iron ion binding"/>
    <property type="evidence" value="ECO:0007669"/>
    <property type="project" value="UniProtKB-UniRule"/>
</dbReference>
<dbReference type="InterPro" id="IPR002792">
    <property type="entry name" value="TRAM_dom"/>
</dbReference>
<evidence type="ECO:0000256" key="4">
    <source>
        <dbReference type="ARBA" id="ARBA00022679"/>
    </source>
</evidence>
<dbReference type="InterPro" id="IPR030391">
    <property type="entry name" value="MeTrfase_TrmA_CS"/>
</dbReference>
<evidence type="ECO:0000256" key="7">
    <source>
        <dbReference type="ARBA" id="ARBA00023004"/>
    </source>
</evidence>
<comment type="similarity">
    <text evidence="9">Belongs to the class I-like SAM-binding methyltransferase superfamily. RNA M5U methyltransferase family. RlmD subfamily.</text>
</comment>
<comment type="caution">
    <text evidence="13">The sequence shown here is derived from an EMBL/GenBank/DDBJ whole genome shotgun (WGS) entry which is preliminary data.</text>
</comment>
<dbReference type="PROSITE" id="PS50926">
    <property type="entry name" value="TRAM"/>
    <property type="match status" value="1"/>
</dbReference>
<dbReference type="GO" id="GO:0070475">
    <property type="term" value="P:rRNA base methylation"/>
    <property type="evidence" value="ECO:0007669"/>
    <property type="project" value="TreeGrafter"/>
</dbReference>
<sequence length="444" mass="48169">MSGKGKRARKKEHGVVEITDLASNARGVGHVDGKAIFVADTLPGEQVLFQPTKIKKQYEEAAMATLFSASSARVTPRCRHFGLCGGCALQHASVEAQLGFKQSQLMNALARVGQIEPERVLAPLVAERWGYRRRARLGVKYVPKKGGTLVGFRERGAPFIAELSRCEVLVPHIGDRLLDLARMIDRLSIRERVPQIEVAAADNATALVFRVLDAPTADDLAILAAFGHEHGFQIHLQPGNENTIAPIDEAAAALYYDLPAFDARLFFLPNDFVQIHAGINRAMVNAALEALDVTADDTVLELFSGLGNFSVPLARQAAHVVTVEGEAGLVERARANAAHNGCTNIQAHVDNLFEPADTPAWLPAHVDKVLIDPPRSGAAEVIDLIAARAPSRIVYCSCHPATLARDGQRLVYEHGYRLAGAGVMDMFPHTAHIESMAVFERKDT</sequence>
<dbReference type="PROSITE" id="PS01231">
    <property type="entry name" value="TRMA_2"/>
    <property type="match status" value="1"/>
</dbReference>
<keyword evidence="5 9" id="KW-0949">S-adenosyl-L-methionine</keyword>
<dbReference type="AlphaFoldDB" id="A0A423Q2B0"/>
<keyword evidence="2 9" id="KW-0698">rRNA processing</keyword>